<sequence length="252" mass="29129">MRYAEKNSEHARELLTWIQKAIKTKKLLDPVFTKSRIYNAWPFNKFLKIILRQESDRFDVENNYAINGNSLVNDLKEIIKKKNMQTFANNSDKLLIIRKILKYFLNLPVEEHIHVIVELPISTITLSHKQELLDQLVSLQAVNIEHATLKGLKDSICDMYKLPALENDEVVLNIMNDENKRIVKVMGLEITGFLIENITSLNDLVCLCEGEEVSENNCSSAIVIEDDNECCAPRNNKYPSMPFFLILFERIS</sequence>
<dbReference type="Proteomes" id="UP000265703">
    <property type="component" value="Unassembled WGS sequence"/>
</dbReference>
<gene>
    <name evidence="1" type="ORF">C1645_821175</name>
</gene>
<protein>
    <submittedName>
        <fullName evidence="1">Uncharacterized protein</fullName>
    </submittedName>
</protein>
<comment type="caution">
    <text evidence="1">The sequence shown here is derived from an EMBL/GenBank/DDBJ whole genome shotgun (WGS) entry which is preliminary data.</text>
</comment>
<evidence type="ECO:0000313" key="1">
    <source>
        <dbReference type="EMBL" id="RIA92095.1"/>
    </source>
</evidence>
<proteinExistence type="predicted"/>
<accession>A0A397T6W7</accession>
<keyword evidence="2" id="KW-1185">Reference proteome</keyword>
<reference evidence="1 2" key="1">
    <citation type="submission" date="2018-06" db="EMBL/GenBank/DDBJ databases">
        <title>Comparative genomics reveals the genomic features of Rhizophagus irregularis, R. cerebriforme, R. diaphanum and Gigaspora rosea, and their symbiotic lifestyle signature.</title>
        <authorList>
            <person name="Morin E."/>
            <person name="San Clemente H."/>
            <person name="Chen E.C.H."/>
            <person name="De La Providencia I."/>
            <person name="Hainaut M."/>
            <person name="Kuo A."/>
            <person name="Kohler A."/>
            <person name="Murat C."/>
            <person name="Tang N."/>
            <person name="Roy S."/>
            <person name="Loubradou J."/>
            <person name="Henrissat B."/>
            <person name="Grigoriev I.V."/>
            <person name="Corradi N."/>
            <person name="Roux C."/>
            <person name="Martin F.M."/>
        </authorList>
    </citation>
    <scope>NUCLEOTIDE SEQUENCE [LARGE SCALE GENOMIC DNA]</scope>
    <source>
        <strain evidence="1 2">DAOM 227022</strain>
    </source>
</reference>
<name>A0A397T6W7_9GLOM</name>
<dbReference type="AlphaFoldDB" id="A0A397T6W7"/>
<dbReference type="EMBL" id="QKYT01000135">
    <property type="protein sequence ID" value="RIA92095.1"/>
    <property type="molecule type" value="Genomic_DNA"/>
</dbReference>
<organism evidence="1 2">
    <name type="scientific">Glomus cerebriforme</name>
    <dbReference type="NCBI Taxonomy" id="658196"/>
    <lineage>
        <taxon>Eukaryota</taxon>
        <taxon>Fungi</taxon>
        <taxon>Fungi incertae sedis</taxon>
        <taxon>Mucoromycota</taxon>
        <taxon>Glomeromycotina</taxon>
        <taxon>Glomeromycetes</taxon>
        <taxon>Glomerales</taxon>
        <taxon>Glomeraceae</taxon>
        <taxon>Glomus</taxon>
    </lineage>
</organism>
<evidence type="ECO:0000313" key="2">
    <source>
        <dbReference type="Proteomes" id="UP000265703"/>
    </source>
</evidence>